<dbReference type="SUPFAM" id="SSF57756">
    <property type="entry name" value="Retrovirus zinc finger-like domains"/>
    <property type="match status" value="1"/>
</dbReference>
<reference evidence="1 2" key="1">
    <citation type="journal article" date="2015" name="Sci. Rep.">
        <title>The power of single molecule real-time sequencing technology in the de novo assembly of a eukaryotic genome.</title>
        <authorList>
            <person name="Sakai H."/>
            <person name="Naito K."/>
            <person name="Ogiso-Tanaka E."/>
            <person name="Takahashi Y."/>
            <person name="Iseki K."/>
            <person name="Muto C."/>
            <person name="Satou K."/>
            <person name="Teruya K."/>
            <person name="Shiroma A."/>
            <person name="Shimoji M."/>
            <person name="Hirano T."/>
            <person name="Itoh T."/>
            <person name="Kaga A."/>
            <person name="Tomooka N."/>
        </authorList>
    </citation>
    <scope>NUCLEOTIDE SEQUENCE [LARGE SCALE GENOMIC DNA]</scope>
    <source>
        <strain evidence="2">cv. Shumari</strain>
    </source>
</reference>
<protein>
    <recommendedName>
        <fullName evidence="3">CCHC-type domain-containing protein</fullName>
    </recommendedName>
</protein>
<evidence type="ECO:0000313" key="2">
    <source>
        <dbReference type="Proteomes" id="UP000291084"/>
    </source>
</evidence>
<accession>A0A0S3RT27</accession>
<gene>
    <name evidence="1" type="primary">Vigan.04G092800</name>
    <name evidence="1" type="ORF">VIGAN_04092800</name>
</gene>
<evidence type="ECO:0000313" key="1">
    <source>
        <dbReference type="EMBL" id="BAT83726.1"/>
    </source>
</evidence>
<dbReference type="Proteomes" id="UP000291084">
    <property type="component" value="Chromosome 4"/>
</dbReference>
<dbReference type="InterPro" id="IPR036875">
    <property type="entry name" value="Znf_CCHC_sf"/>
</dbReference>
<evidence type="ECO:0008006" key="3">
    <source>
        <dbReference type="Google" id="ProtNLM"/>
    </source>
</evidence>
<feature type="non-terminal residue" evidence="1">
    <location>
        <position position="1"/>
    </location>
</feature>
<proteinExistence type="predicted"/>
<dbReference type="AlphaFoldDB" id="A0A0S3RT27"/>
<dbReference type="GO" id="GO:0008270">
    <property type="term" value="F:zinc ion binding"/>
    <property type="evidence" value="ECO:0007669"/>
    <property type="project" value="InterPro"/>
</dbReference>
<name>A0A0S3RT27_PHAAN</name>
<dbReference type="EMBL" id="AP015037">
    <property type="protein sequence ID" value="BAT83726.1"/>
    <property type="molecule type" value="Genomic_DNA"/>
</dbReference>
<sequence length="140" mass="16488">NLKLNFENILEENKNLKLNFENTFEENKDLKNKVLIFEKGKFTSSNECASCVNYKKLLDETTSGECSKNNENKVVKNKYVPRIKNKHNHRTRRTWVEKGTTYRNTNVVSCFYCMKKGHTSNKCKIKHYGVPSGRYVWVIK</sequence>
<dbReference type="GO" id="GO:0003676">
    <property type="term" value="F:nucleic acid binding"/>
    <property type="evidence" value="ECO:0007669"/>
    <property type="project" value="InterPro"/>
</dbReference>
<keyword evidence="2" id="KW-1185">Reference proteome</keyword>
<organism evidence="1 2">
    <name type="scientific">Vigna angularis var. angularis</name>
    <dbReference type="NCBI Taxonomy" id="157739"/>
    <lineage>
        <taxon>Eukaryota</taxon>
        <taxon>Viridiplantae</taxon>
        <taxon>Streptophyta</taxon>
        <taxon>Embryophyta</taxon>
        <taxon>Tracheophyta</taxon>
        <taxon>Spermatophyta</taxon>
        <taxon>Magnoliopsida</taxon>
        <taxon>eudicotyledons</taxon>
        <taxon>Gunneridae</taxon>
        <taxon>Pentapetalae</taxon>
        <taxon>rosids</taxon>
        <taxon>fabids</taxon>
        <taxon>Fabales</taxon>
        <taxon>Fabaceae</taxon>
        <taxon>Papilionoideae</taxon>
        <taxon>50 kb inversion clade</taxon>
        <taxon>NPAAA clade</taxon>
        <taxon>indigoferoid/millettioid clade</taxon>
        <taxon>Phaseoleae</taxon>
        <taxon>Vigna</taxon>
    </lineage>
</organism>